<evidence type="ECO:0000313" key="3">
    <source>
        <dbReference type="Proteomes" id="UP001303473"/>
    </source>
</evidence>
<keyword evidence="3" id="KW-1185">Reference proteome</keyword>
<dbReference type="Proteomes" id="UP001303473">
    <property type="component" value="Unassembled WGS sequence"/>
</dbReference>
<gene>
    <name evidence="2" type="ORF">QBC46DRAFT_463001</name>
</gene>
<proteinExistence type="predicted"/>
<protein>
    <recommendedName>
        <fullName evidence="4">LysM domain-containing protein</fullName>
    </recommendedName>
</protein>
<evidence type="ECO:0008006" key="4">
    <source>
        <dbReference type="Google" id="ProtNLM"/>
    </source>
</evidence>
<name>A0AAN6MU76_9PEZI</name>
<organism evidence="2 3">
    <name type="scientific">Diplogelasinospora grovesii</name>
    <dbReference type="NCBI Taxonomy" id="303347"/>
    <lineage>
        <taxon>Eukaryota</taxon>
        <taxon>Fungi</taxon>
        <taxon>Dikarya</taxon>
        <taxon>Ascomycota</taxon>
        <taxon>Pezizomycotina</taxon>
        <taxon>Sordariomycetes</taxon>
        <taxon>Sordariomycetidae</taxon>
        <taxon>Sordariales</taxon>
        <taxon>Diplogelasinosporaceae</taxon>
        <taxon>Diplogelasinospora</taxon>
    </lineage>
</organism>
<keyword evidence="1" id="KW-0732">Signal</keyword>
<evidence type="ECO:0000313" key="2">
    <source>
        <dbReference type="EMBL" id="KAK3933532.1"/>
    </source>
</evidence>
<dbReference type="EMBL" id="MU854150">
    <property type="protein sequence ID" value="KAK3933532.1"/>
    <property type="molecule type" value="Genomic_DNA"/>
</dbReference>
<sequence>MLFAAALFLVAASRVSATVSLYNGLQATVLTPNITTSCNDTFNIALECESLIQLTPYRIAHVNWDASSLSALCTTACKSSLAELTTASESTCGNDVFYIDGNNMTLHHLVDLIQYKWGLLYFCLNVEDTWSITTMEAENAATWPNNTQKCYLGSSEGYWQHYTDGNGTCIEPEWGHEKSSVFETSGYTGMAAMDYYYTVPAPIDDDNYGWAEILDFDEYPLEIQCSSCFLQKFKYGYEGSWGNTWDELTEQVWANIKLNCQLTDVLTPAYNVSGVINEGDWLADPSPVTTVCPQNISVAASESYTCQQAAVQFGIAMSGLFNLNNNLNCRNITGTSICAPMSCPVTVVDLGPTEFANETMGVSP</sequence>
<feature type="chain" id="PRO_5042949932" description="LysM domain-containing protein" evidence="1">
    <location>
        <begin position="18"/>
        <end position="364"/>
    </location>
</feature>
<comment type="caution">
    <text evidence="2">The sequence shown here is derived from an EMBL/GenBank/DDBJ whole genome shotgun (WGS) entry which is preliminary data.</text>
</comment>
<accession>A0AAN6MU76</accession>
<reference evidence="3" key="1">
    <citation type="journal article" date="2023" name="Mol. Phylogenet. Evol.">
        <title>Genome-scale phylogeny and comparative genomics of the fungal order Sordariales.</title>
        <authorList>
            <person name="Hensen N."/>
            <person name="Bonometti L."/>
            <person name="Westerberg I."/>
            <person name="Brannstrom I.O."/>
            <person name="Guillou S."/>
            <person name="Cros-Aarteil S."/>
            <person name="Calhoun S."/>
            <person name="Haridas S."/>
            <person name="Kuo A."/>
            <person name="Mondo S."/>
            <person name="Pangilinan J."/>
            <person name="Riley R."/>
            <person name="LaButti K."/>
            <person name="Andreopoulos B."/>
            <person name="Lipzen A."/>
            <person name="Chen C."/>
            <person name="Yan M."/>
            <person name="Daum C."/>
            <person name="Ng V."/>
            <person name="Clum A."/>
            <person name="Steindorff A."/>
            <person name="Ohm R.A."/>
            <person name="Martin F."/>
            <person name="Silar P."/>
            <person name="Natvig D.O."/>
            <person name="Lalanne C."/>
            <person name="Gautier V."/>
            <person name="Ament-Velasquez S.L."/>
            <person name="Kruys A."/>
            <person name="Hutchinson M.I."/>
            <person name="Powell A.J."/>
            <person name="Barry K."/>
            <person name="Miller A.N."/>
            <person name="Grigoriev I.V."/>
            <person name="Debuchy R."/>
            <person name="Gladieux P."/>
            <person name="Hiltunen Thoren M."/>
            <person name="Johannesson H."/>
        </authorList>
    </citation>
    <scope>NUCLEOTIDE SEQUENCE [LARGE SCALE GENOMIC DNA]</scope>
    <source>
        <strain evidence="3">CBS 340.73</strain>
    </source>
</reference>
<feature type="signal peptide" evidence="1">
    <location>
        <begin position="1"/>
        <end position="17"/>
    </location>
</feature>
<dbReference type="AlphaFoldDB" id="A0AAN6MU76"/>
<evidence type="ECO:0000256" key="1">
    <source>
        <dbReference type="SAM" id="SignalP"/>
    </source>
</evidence>